<dbReference type="AlphaFoldDB" id="A0A2P5A897"/>
<evidence type="ECO:0000259" key="1">
    <source>
        <dbReference type="Pfam" id="PF08268"/>
    </source>
</evidence>
<protein>
    <submittedName>
        <fullName evidence="2">F-box associated domain, type</fullName>
    </submittedName>
</protein>
<evidence type="ECO:0000313" key="3">
    <source>
        <dbReference type="Proteomes" id="UP000237105"/>
    </source>
</evidence>
<comment type="caution">
    <text evidence="2">The sequence shown here is derived from an EMBL/GenBank/DDBJ whole genome shotgun (WGS) entry which is preliminary data.</text>
</comment>
<reference evidence="3" key="1">
    <citation type="submission" date="2016-06" db="EMBL/GenBank/DDBJ databases">
        <title>Parallel loss of symbiosis genes in relatives of nitrogen-fixing non-legume Parasponia.</title>
        <authorList>
            <person name="Van Velzen R."/>
            <person name="Holmer R."/>
            <person name="Bu F."/>
            <person name="Rutten L."/>
            <person name="Van Zeijl A."/>
            <person name="Liu W."/>
            <person name="Santuari L."/>
            <person name="Cao Q."/>
            <person name="Sharma T."/>
            <person name="Shen D."/>
            <person name="Roswanjaya Y."/>
            <person name="Wardhani T."/>
            <person name="Kalhor M.S."/>
            <person name="Jansen J."/>
            <person name="Van den Hoogen J."/>
            <person name="Gungor B."/>
            <person name="Hartog M."/>
            <person name="Hontelez J."/>
            <person name="Verver J."/>
            <person name="Yang W.-C."/>
            <person name="Schijlen E."/>
            <person name="Repin R."/>
            <person name="Schilthuizen M."/>
            <person name="Schranz E."/>
            <person name="Heidstra R."/>
            <person name="Miyata K."/>
            <person name="Fedorova E."/>
            <person name="Kohlen W."/>
            <person name="Bisseling T."/>
            <person name="Smit S."/>
            <person name="Geurts R."/>
        </authorList>
    </citation>
    <scope>NUCLEOTIDE SEQUENCE [LARGE SCALE GENOMIC DNA]</scope>
    <source>
        <strain evidence="3">cv. WU1-14</strain>
    </source>
</reference>
<feature type="domain" description="F-box associated beta-propeller type 3" evidence="1">
    <location>
        <begin position="40"/>
        <end position="144"/>
    </location>
</feature>
<dbReference type="OrthoDB" id="1630514at2759"/>
<organism evidence="2 3">
    <name type="scientific">Parasponia andersonii</name>
    <name type="common">Sponia andersonii</name>
    <dbReference type="NCBI Taxonomy" id="3476"/>
    <lineage>
        <taxon>Eukaryota</taxon>
        <taxon>Viridiplantae</taxon>
        <taxon>Streptophyta</taxon>
        <taxon>Embryophyta</taxon>
        <taxon>Tracheophyta</taxon>
        <taxon>Spermatophyta</taxon>
        <taxon>Magnoliopsida</taxon>
        <taxon>eudicotyledons</taxon>
        <taxon>Gunneridae</taxon>
        <taxon>Pentapetalae</taxon>
        <taxon>rosids</taxon>
        <taxon>fabids</taxon>
        <taxon>Rosales</taxon>
        <taxon>Cannabaceae</taxon>
        <taxon>Parasponia</taxon>
    </lineage>
</organism>
<proteinExistence type="predicted"/>
<accession>A0A2P5A897</accession>
<name>A0A2P5A897_PARAD</name>
<evidence type="ECO:0000313" key="2">
    <source>
        <dbReference type="EMBL" id="PON32758.1"/>
    </source>
</evidence>
<dbReference type="EMBL" id="JXTB01000784">
    <property type="protein sequence ID" value="PON32758.1"/>
    <property type="molecule type" value="Genomic_DNA"/>
</dbReference>
<dbReference type="Pfam" id="PF08268">
    <property type="entry name" value="FBA_3"/>
    <property type="match status" value="1"/>
</dbReference>
<dbReference type="InterPro" id="IPR013187">
    <property type="entry name" value="F-box-assoc_dom_typ3"/>
</dbReference>
<keyword evidence="3" id="KW-1185">Reference proteome</keyword>
<dbReference type="Proteomes" id="UP000237105">
    <property type="component" value="Unassembled WGS sequence"/>
</dbReference>
<gene>
    <name evidence="2" type="ORF">PanWU01x14_358540</name>
</gene>
<sequence>MEKHYRLWYYFGRIQNGSGGFVYWVQGGDFPMSMTTEKMLDLCNVLAFDVGKEEFRLIPLPRALFSAPDCCLFFHLIDLKGALGLVDCSASTDCSDTDRYDDTFKIWMMEKYDHEGEASWVKQYTIHTPGLHHSKSDNRYLFLVRTDERSYFENPDTGHEYTIKTSRLADKDDVNTQLFCYAENLRLLSSIFKEN</sequence>